<dbReference type="SUPFAM" id="SSF81296">
    <property type="entry name" value="E set domains"/>
    <property type="match status" value="1"/>
</dbReference>
<dbReference type="STRING" id="1314790.A0A1Y1YBT9"/>
<comment type="caution">
    <text evidence="2">The sequence shown here is derived from an EMBL/GenBank/DDBJ whole genome shotgun (WGS) entry which is preliminary data.</text>
</comment>
<dbReference type="Pfam" id="PF02752">
    <property type="entry name" value="Arrestin_C"/>
    <property type="match status" value="1"/>
</dbReference>
<reference evidence="2 3" key="1">
    <citation type="submission" date="2016-07" db="EMBL/GenBank/DDBJ databases">
        <title>Pervasive Adenine N6-methylation of Active Genes in Fungi.</title>
        <authorList>
            <consortium name="DOE Joint Genome Institute"/>
            <person name="Mondo S.J."/>
            <person name="Dannebaum R.O."/>
            <person name="Kuo R.C."/>
            <person name="Labutti K."/>
            <person name="Haridas S."/>
            <person name="Kuo A."/>
            <person name="Salamov A."/>
            <person name="Ahrendt S.R."/>
            <person name="Lipzen A."/>
            <person name="Sullivan W."/>
            <person name="Andreopoulos W.B."/>
            <person name="Clum A."/>
            <person name="Lindquist E."/>
            <person name="Daum C."/>
            <person name="Ramamoorthy G.K."/>
            <person name="Gryganskyi A."/>
            <person name="Culley D."/>
            <person name="Magnuson J.K."/>
            <person name="James T.Y."/>
            <person name="O'Malley M.A."/>
            <person name="Stajich J.E."/>
            <person name="Spatafora J.W."/>
            <person name="Visel A."/>
            <person name="Grigoriev I.V."/>
        </authorList>
    </citation>
    <scope>NUCLEOTIDE SEQUENCE [LARGE SCALE GENOMIC DNA]</scope>
    <source>
        <strain evidence="2 3">CBS 931.73</strain>
    </source>
</reference>
<dbReference type="PANTHER" id="PTHR11188:SF17">
    <property type="entry name" value="FI21816P1"/>
    <property type="match status" value="1"/>
</dbReference>
<dbReference type="InterPro" id="IPR014756">
    <property type="entry name" value="Ig_E-set"/>
</dbReference>
<sequence>MFNIPLKDSTTHLHTEQIQIDLEADTLTMYGSPNESVGCILRGTLRFSPSEYMKVKSITLKFTGKVKINGGADLPKHEYDLITHKWTFLEANHDSYLLAPKDYVYDFEVPLRGDLPESVDVNSGRIVYKLKAVVERPAFHFSLKCSRTVEMKRAPLPSTDDFLQPTMISGIWSDKFAYHISTPDTTYTVGDQFPVLFNFCSLIPCFKVCKINIYLREFVTYNIKGSKPIVKWYDLNKACNVYNDQTQHAWEGHLDLQVPKYTYCDSESSYIQVFHKLFVEIEVEENGELKTLHLMLRVGIQTALQNELCQSPPSYQSLASFQGIPPPPYPLSGAHNMMCV</sequence>
<dbReference type="GO" id="GO:0005829">
    <property type="term" value="C:cytosol"/>
    <property type="evidence" value="ECO:0007669"/>
    <property type="project" value="TreeGrafter"/>
</dbReference>
<dbReference type="PANTHER" id="PTHR11188">
    <property type="entry name" value="ARRESTIN DOMAIN CONTAINING PROTEIN"/>
    <property type="match status" value="1"/>
</dbReference>
<name>A0A1Y1YBT9_9FUNG</name>
<gene>
    <name evidence="2" type="ORF">K493DRAFT_282853</name>
</gene>
<dbReference type="InterPro" id="IPR050357">
    <property type="entry name" value="Arrestin_domain-protein"/>
</dbReference>
<proteinExistence type="predicted"/>
<dbReference type="GO" id="GO:0070086">
    <property type="term" value="P:ubiquitin-dependent endocytosis"/>
    <property type="evidence" value="ECO:0007669"/>
    <property type="project" value="TreeGrafter"/>
</dbReference>
<protein>
    <recommendedName>
        <fullName evidence="1">Arrestin C-terminal-like domain-containing protein</fullName>
    </recommendedName>
</protein>
<dbReference type="GO" id="GO:0031625">
    <property type="term" value="F:ubiquitin protein ligase binding"/>
    <property type="evidence" value="ECO:0007669"/>
    <property type="project" value="TreeGrafter"/>
</dbReference>
<evidence type="ECO:0000313" key="2">
    <source>
        <dbReference type="EMBL" id="ORX95385.1"/>
    </source>
</evidence>
<dbReference type="InterPro" id="IPR011022">
    <property type="entry name" value="Arrestin_C-like"/>
</dbReference>
<dbReference type="Proteomes" id="UP000193498">
    <property type="component" value="Unassembled WGS sequence"/>
</dbReference>
<keyword evidence="3" id="KW-1185">Reference proteome</keyword>
<dbReference type="Gene3D" id="2.60.40.640">
    <property type="match status" value="1"/>
</dbReference>
<dbReference type="GO" id="GO:0030674">
    <property type="term" value="F:protein-macromolecule adaptor activity"/>
    <property type="evidence" value="ECO:0007669"/>
    <property type="project" value="TreeGrafter"/>
</dbReference>
<organism evidence="2 3">
    <name type="scientific">Basidiobolus meristosporus CBS 931.73</name>
    <dbReference type="NCBI Taxonomy" id="1314790"/>
    <lineage>
        <taxon>Eukaryota</taxon>
        <taxon>Fungi</taxon>
        <taxon>Fungi incertae sedis</taxon>
        <taxon>Zoopagomycota</taxon>
        <taxon>Entomophthoromycotina</taxon>
        <taxon>Basidiobolomycetes</taxon>
        <taxon>Basidiobolales</taxon>
        <taxon>Basidiobolaceae</taxon>
        <taxon>Basidiobolus</taxon>
    </lineage>
</organism>
<dbReference type="EMBL" id="MCFE01000177">
    <property type="protein sequence ID" value="ORX95385.1"/>
    <property type="molecule type" value="Genomic_DNA"/>
</dbReference>
<dbReference type="AlphaFoldDB" id="A0A1Y1YBT9"/>
<evidence type="ECO:0000313" key="3">
    <source>
        <dbReference type="Proteomes" id="UP000193498"/>
    </source>
</evidence>
<evidence type="ECO:0000259" key="1">
    <source>
        <dbReference type="Pfam" id="PF02752"/>
    </source>
</evidence>
<dbReference type="InterPro" id="IPR014752">
    <property type="entry name" value="Arrestin-like_C"/>
</dbReference>
<dbReference type="InParanoid" id="A0A1Y1YBT9"/>
<feature type="domain" description="Arrestin C-terminal-like" evidence="1">
    <location>
        <begin position="172"/>
        <end position="289"/>
    </location>
</feature>
<dbReference type="GO" id="GO:0005886">
    <property type="term" value="C:plasma membrane"/>
    <property type="evidence" value="ECO:0007669"/>
    <property type="project" value="TreeGrafter"/>
</dbReference>
<accession>A0A1Y1YBT9</accession>
<dbReference type="OrthoDB" id="2333384at2759"/>